<accession>R0LSJ6</accession>
<keyword evidence="2" id="KW-1185">Reference proteome</keyword>
<dbReference type="EMBL" id="KB742757">
    <property type="protein sequence ID" value="EOB04725.1"/>
    <property type="molecule type" value="Genomic_DNA"/>
</dbReference>
<dbReference type="AlphaFoldDB" id="R0LSJ6"/>
<evidence type="ECO:0000313" key="2">
    <source>
        <dbReference type="Proteomes" id="UP000296049"/>
    </source>
</evidence>
<gene>
    <name evidence="1" type="ORF">Anapl_04374</name>
</gene>
<protein>
    <submittedName>
        <fullName evidence="1">Uncharacterized protein</fullName>
    </submittedName>
</protein>
<evidence type="ECO:0000313" key="1">
    <source>
        <dbReference type="EMBL" id="EOB04725.1"/>
    </source>
</evidence>
<name>R0LSJ6_ANAPL</name>
<dbReference type="Proteomes" id="UP000296049">
    <property type="component" value="Unassembled WGS sequence"/>
</dbReference>
<proteinExistence type="predicted"/>
<organism evidence="1 2">
    <name type="scientific">Anas platyrhynchos</name>
    <name type="common">Mallard</name>
    <name type="synonym">Anas boschas</name>
    <dbReference type="NCBI Taxonomy" id="8839"/>
    <lineage>
        <taxon>Eukaryota</taxon>
        <taxon>Metazoa</taxon>
        <taxon>Chordata</taxon>
        <taxon>Craniata</taxon>
        <taxon>Vertebrata</taxon>
        <taxon>Euteleostomi</taxon>
        <taxon>Archelosauria</taxon>
        <taxon>Archosauria</taxon>
        <taxon>Dinosauria</taxon>
        <taxon>Saurischia</taxon>
        <taxon>Theropoda</taxon>
        <taxon>Coelurosauria</taxon>
        <taxon>Aves</taxon>
        <taxon>Neognathae</taxon>
        <taxon>Galloanserae</taxon>
        <taxon>Anseriformes</taxon>
        <taxon>Anatidae</taxon>
        <taxon>Anatinae</taxon>
        <taxon>Anas</taxon>
    </lineage>
</organism>
<reference evidence="2" key="1">
    <citation type="journal article" date="2013" name="Nat. Genet.">
        <title>The duck genome and transcriptome provide insight into an avian influenza virus reservoir species.</title>
        <authorList>
            <person name="Huang Y."/>
            <person name="Li Y."/>
            <person name="Burt D.W."/>
            <person name="Chen H."/>
            <person name="Zhang Y."/>
            <person name="Qian W."/>
            <person name="Kim H."/>
            <person name="Gan S."/>
            <person name="Zhao Y."/>
            <person name="Li J."/>
            <person name="Yi K."/>
            <person name="Feng H."/>
            <person name="Zhu P."/>
            <person name="Li B."/>
            <person name="Liu Q."/>
            <person name="Fairley S."/>
            <person name="Magor K.E."/>
            <person name="Du Z."/>
            <person name="Hu X."/>
            <person name="Goodman L."/>
            <person name="Tafer H."/>
            <person name="Vignal A."/>
            <person name="Lee T."/>
            <person name="Kim K.W."/>
            <person name="Sheng Z."/>
            <person name="An Y."/>
            <person name="Searle S."/>
            <person name="Herrero J."/>
            <person name="Groenen M.A."/>
            <person name="Crooijmans R.P."/>
            <person name="Faraut T."/>
            <person name="Cai Q."/>
            <person name="Webster R.G."/>
            <person name="Aldridge J.R."/>
            <person name="Warren W.C."/>
            <person name="Bartschat S."/>
            <person name="Kehr S."/>
            <person name="Marz M."/>
            <person name="Stadler P.F."/>
            <person name="Smith J."/>
            <person name="Kraus R.H."/>
            <person name="Zhao Y."/>
            <person name="Ren L."/>
            <person name="Fei J."/>
            <person name="Morisson M."/>
            <person name="Kaiser P."/>
            <person name="Griffin D.K."/>
            <person name="Rao M."/>
            <person name="Pitel F."/>
            <person name="Wang J."/>
            <person name="Li N."/>
        </authorList>
    </citation>
    <scope>NUCLEOTIDE SEQUENCE [LARGE SCALE GENOMIC DNA]</scope>
</reference>
<sequence length="214" mass="24509">MKASVNKQNYKDFHCIVPREKVNVELSKEKLKFHEGYIVAVLELAVSEYAAHKFQGLEKNCHHRKNVLDPSTFRAFPGPYGKKQTYILFGYFKIYPARTRDSWQCSILKTHFSFCLAYNFAATSRRVAEGAEQSGAVWERKLKGIVHSFHMAAPQEFAGAFRKYCRLQDIPRAATPCEKEKCFSGSILAFIFLKTSHCSRGVWAQLQQLCARGK</sequence>